<dbReference type="PANTHER" id="PTHR10937">
    <property type="entry name" value="GLUCOSAMINE--FRUCTOSE-6-PHOSPHATE AMINOTRANSFERASE, ISOMERIZING"/>
    <property type="match status" value="1"/>
</dbReference>
<keyword evidence="2" id="KW-0413">Isomerase</keyword>
<dbReference type="SUPFAM" id="SSF53697">
    <property type="entry name" value="SIS domain"/>
    <property type="match status" value="1"/>
</dbReference>
<accession>A0A4R1L4H3</accession>
<name>A0A4R1L4H3_9BACT</name>
<dbReference type="GO" id="GO:1901135">
    <property type="term" value="P:carbohydrate derivative metabolic process"/>
    <property type="evidence" value="ECO:0007669"/>
    <property type="project" value="InterPro"/>
</dbReference>
<sequence length="398" mass="43644">MTSLSNLLALPLAEKTARGLLHTPQEIAQQPKTWRGTLARFDHYAATLREFLTQAGLQTAVEQRPTVLLIGAGTSDYISRVLTILLRQKWGCEVMAVASTDLLANLEDYVVEGRRYLWISFSRSGDSPEGVAVLEQALRKYPQIAQLIVTCNPRSRMAEVSRASGRAFVAVLEDEVNDRGLAMTSSFTNMVIFGQCLAHAWEIEKYRPTLEQLARAAESFLAAASERASVLAKSSFSRICFVGSGSFAGLAKESALKVLEMSAGQIKTMSETVLGLRHGPMAALDRETLFVCFVSSDWRRQQYEMDLLREIEAKGIVASRLAIGPKAAESAVAPLCDNYLAIDAEVADLYRAPVDVIFGQLLGLYCSIEHGMKPDAPSPDGVISRVVQSFQIYSEIAR</sequence>
<feature type="domain" description="SIS" evidence="1">
    <location>
        <begin position="227"/>
        <end position="377"/>
    </location>
</feature>
<dbReference type="AlphaFoldDB" id="A0A4R1L4H3"/>
<dbReference type="GO" id="GO:0097367">
    <property type="term" value="F:carbohydrate derivative binding"/>
    <property type="evidence" value="ECO:0007669"/>
    <property type="project" value="InterPro"/>
</dbReference>
<dbReference type="GO" id="GO:0016853">
    <property type="term" value="F:isomerase activity"/>
    <property type="evidence" value="ECO:0007669"/>
    <property type="project" value="UniProtKB-KW"/>
</dbReference>
<evidence type="ECO:0000313" key="3">
    <source>
        <dbReference type="Proteomes" id="UP000295210"/>
    </source>
</evidence>
<dbReference type="Proteomes" id="UP000295210">
    <property type="component" value="Unassembled WGS sequence"/>
</dbReference>
<gene>
    <name evidence="2" type="ORF">C7378_2495</name>
</gene>
<dbReference type="RefSeq" id="WP_131997059.1">
    <property type="nucleotide sequence ID" value="NZ_SMGK01000004.1"/>
</dbReference>
<keyword evidence="3" id="KW-1185">Reference proteome</keyword>
<dbReference type="InterPro" id="IPR001347">
    <property type="entry name" value="SIS_dom"/>
</dbReference>
<dbReference type="EMBL" id="SMGK01000004">
    <property type="protein sequence ID" value="TCK71873.1"/>
    <property type="molecule type" value="Genomic_DNA"/>
</dbReference>
<evidence type="ECO:0000313" key="2">
    <source>
        <dbReference type="EMBL" id="TCK71873.1"/>
    </source>
</evidence>
<dbReference type="InterPro" id="IPR046348">
    <property type="entry name" value="SIS_dom_sf"/>
</dbReference>
<protein>
    <submittedName>
        <fullName evidence="2">Galactosamine 6-phosphate isomerase AgaS</fullName>
    </submittedName>
</protein>
<dbReference type="OrthoDB" id="9779207at2"/>
<comment type="caution">
    <text evidence="2">The sequence shown here is derived from an EMBL/GenBank/DDBJ whole genome shotgun (WGS) entry which is preliminary data.</text>
</comment>
<proteinExistence type="predicted"/>
<evidence type="ECO:0000259" key="1">
    <source>
        <dbReference type="PROSITE" id="PS51464"/>
    </source>
</evidence>
<feature type="domain" description="SIS" evidence="1">
    <location>
        <begin position="57"/>
        <end position="207"/>
    </location>
</feature>
<reference evidence="2 3" key="1">
    <citation type="submission" date="2019-03" db="EMBL/GenBank/DDBJ databases">
        <title>Genomic Encyclopedia of Type Strains, Phase IV (KMG-IV): sequencing the most valuable type-strain genomes for metagenomic binning, comparative biology and taxonomic classification.</title>
        <authorList>
            <person name="Goeker M."/>
        </authorList>
    </citation>
    <scope>NUCLEOTIDE SEQUENCE [LARGE SCALE GENOMIC DNA]</scope>
    <source>
        <strain evidence="2 3">DSM 103428</strain>
    </source>
</reference>
<organism evidence="2 3">
    <name type="scientific">Acidipila rosea</name>
    <dbReference type="NCBI Taxonomy" id="768535"/>
    <lineage>
        <taxon>Bacteria</taxon>
        <taxon>Pseudomonadati</taxon>
        <taxon>Acidobacteriota</taxon>
        <taxon>Terriglobia</taxon>
        <taxon>Terriglobales</taxon>
        <taxon>Acidobacteriaceae</taxon>
        <taxon>Acidipila</taxon>
    </lineage>
</organism>
<dbReference type="PROSITE" id="PS51464">
    <property type="entry name" value="SIS"/>
    <property type="match status" value="2"/>
</dbReference>
<dbReference type="PANTHER" id="PTHR10937:SF4">
    <property type="entry name" value="GLUCOSAMINE-6-PHOSPHATE DEAMINASE"/>
    <property type="match status" value="1"/>
</dbReference>
<dbReference type="Gene3D" id="3.40.50.10490">
    <property type="entry name" value="Glucose-6-phosphate isomerase like protein, domain 1"/>
    <property type="match status" value="2"/>
</dbReference>